<dbReference type="RefSeq" id="WP_043843796.1">
    <property type="nucleotide sequence ID" value="NZ_AQQW01000004.1"/>
</dbReference>
<evidence type="ECO:0000256" key="1">
    <source>
        <dbReference type="SAM" id="MobiDB-lite"/>
    </source>
</evidence>
<organism evidence="3 4">
    <name type="scientific">Roseivivax marinus</name>
    <dbReference type="NCBI Taxonomy" id="1379903"/>
    <lineage>
        <taxon>Bacteria</taxon>
        <taxon>Pseudomonadati</taxon>
        <taxon>Pseudomonadota</taxon>
        <taxon>Alphaproteobacteria</taxon>
        <taxon>Rhodobacterales</taxon>
        <taxon>Roseobacteraceae</taxon>
        <taxon>Roseivivax</taxon>
    </lineage>
</organism>
<dbReference type="eggNOG" id="COG5342">
    <property type="taxonomic scope" value="Bacteria"/>
</dbReference>
<dbReference type="STRING" id="1379903.ATO8_08916"/>
<keyword evidence="4" id="KW-1185">Reference proteome</keyword>
<gene>
    <name evidence="3" type="ORF">ATO8_08916</name>
</gene>
<protein>
    <submittedName>
        <fullName evidence="3">Invasion protein B-like protein</fullName>
    </submittedName>
</protein>
<dbReference type="EMBL" id="AQQW01000004">
    <property type="protein sequence ID" value="ETW13321.1"/>
    <property type="molecule type" value="Genomic_DNA"/>
</dbReference>
<dbReference type="Gene3D" id="2.60.40.1880">
    <property type="entry name" value="Invasion associated locus B (IalB) protein"/>
    <property type="match status" value="1"/>
</dbReference>
<evidence type="ECO:0000256" key="2">
    <source>
        <dbReference type="SAM" id="SignalP"/>
    </source>
</evidence>
<keyword evidence="2" id="KW-0732">Signal</keyword>
<feature type="compositionally biased region" description="Low complexity" evidence="1">
    <location>
        <begin position="75"/>
        <end position="92"/>
    </location>
</feature>
<dbReference type="InterPro" id="IPR038696">
    <property type="entry name" value="IalB_sf"/>
</dbReference>
<sequence>MTIRLTHLSLIAALAASPALAQDDGAADTATEDTPAAAAQADDAGTTAEAGADAGTESEAEDGAPATNEADMGLQPTQSQSAQSGQSEGPQAFVKSEEGDWQVQCVRFPDGTEAQCQLFQLLNASDDNPIAETFFFKPPEGSQFEAGLNILVPLRTLLTQPLSISIDGGQARQIPYMMCTGEGCVARAGISSQELNLFKRGASAEVTIIPADAPDERVVAEMSLSGFTAGFESLTPMQQPRAPQQ</sequence>
<evidence type="ECO:0000313" key="4">
    <source>
        <dbReference type="Proteomes" id="UP000019063"/>
    </source>
</evidence>
<feature type="compositionally biased region" description="Low complexity" evidence="1">
    <location>
        <begin position="20"/>
        <end position="55"/>
    </location>
</feature>
<accession>W4HMH6</accession>
<dbReference type="Pfam" id="PF06776">
    <property type="entry name" value="IalB"/>
    <property type="match status" value="1"/>
</dbReference>
<dbReference type="PATRIC" id="fig|1317118.6.peg.1848"/>
<evidence type="ECO:0000313" key="3">
    <source>
        <dbReference type="EMBL" id="ETW13321.1"/>
    </source>
</evidence>
<feature type="region of interest" description="Disordered" evidence="1">
    <location>
        <begin position="20"/>
        <end position="96"/>
    </location>
</feature>
<feature type="signal peptide" evidence="2">
    <location>
        <begin position="1"/>
        <end position="21"/>
    </location>
</feature>
<feature type="chain" id="PRO_5004843214" evidence="2">
    <location>
        <begin position="22"/>
        <end position="245"/>
    </location>
</feature>
<dbReference type="Proteomes" id="UP000019063">
    <property type="component" value="Unassembled WGS sequence"/>
</dbReference>
<proteinExistence type="predicted"/>
<dbReference type="AlphaFoldDB" id="W4HMH6"/>
<name>W4HMH6_9RHOB</name>
<reference evidence="3 4" key="1">
    <citation type="journal article" date="2014" name="Antonie Van Leeuwenhoek">
        <title>Roseivivax atlanticus sp. nov., isolated from surface seawater of the Atlantic Ocean.</title>
        <authorList>
            <person name="Li G."/>
            <person name="Lai Q."/>
            <person name="Liu X."/>
            <person name="Sun F."/>
            <person name="Shao Z."/>
        </authorList>
    </citation>
    <scope>NUCLEOTIDE SEQUENCE [LARGE SCALE GENOMIC DNA]</scope>
    <source>
        <strain evidence="3 4">22II-s10s</strain>
    </source>
</reference>
<dbReference type="InterPro" id="IPR010642">
    <property type="entry name" value="Invasion_prot_B"/>
</dbReference>
<comment type="caution">
    <text evidence="3">The sequence shown here is derived from an EMBL/GenBank/DDBJ whole genome shotgun (WGS) entry which is preliminary data.</text>
</comment>